<dbReference type="GO" id="GO:0003723">
    <property type="term" value="F:RNA binding"/>
    <property type="evidence" value="ECO:0007669"/>
    <property type="project" value="UniProtKB-KW"/>
</dbReference>
<comment type="similarity">
    <text evidence="1">Belongs to the pseudouridine synthase RluA family.</text>
</comment>
<keyword evidence="2 12" id="KW-0694">RNA-binding</keyword>
<dbReference type="Pfam" id="PF00849">
    <property type="entry name" value="PseudoU_synth_2"/>
    <property type="match status" value="1"/>
</dbReference>
<dbReference type="GO" id="GO:0000455">
    <property type="term" value="P:enzyme-directed rRNA pseudouridine synthesis"/>
    <property type="evidence" value="ECO:0007669"/>
    <property type="project" value="TreeGrafter"/>
</dbReference>
<evidence type="ECO:0000313" key="16">
    <source>
        <dbReference type="Proteomes" id="UP000221168"/>
    </source>
</evidence>
<feature type="domain" description="RNA-binding S4" evidence="14">
    <location>
        <begin position="85"/>
        <end position="149"/>
    </location>
</feature>
<comment type="function">
    <text evidence="10">Responsible for synthesis of pseudouridine from uracil at positions 1911, 1915 and 1917 in 23S ribosomal RNA.</text>
</comment>
<evidence type="ECO:0000256" key="4">
    <source>
        <dbReference type="ARBA" id="ARBA00036882"/>
    </source>
</evidence>
<dbReference type="NCBIfam" id="TIGR00005">
    <property type="entry name" value="rluA_subfam"/>
    <property type="match status" value="1"/>
</dbReference>
<reference evidence="15 16" key="1">
    <citation type="submission" date="2017-10" db="EMBL/GenBank/DDBJ databases">
        <title>Sedimentibacterium mangrovi gen. nov., sp. nov., a novel member of family Phyllobacteriacea isolated from mangrove sediment.</title>
        <authorList>
            <person name="Liao H."/>
            <person name="Tian Y."/>
        </authorList>
    </citation>
    <scope>NUCLEOTIDE SEQUENCE [LARGE SCALE GENOMIC DNA]</scope>
    <source>
        <strain evidence="15 16">X9-2-2</strain>
    </source>
</reference>
<organism evidence="15 16">
    <name type="scientific">Zhengella mangrovi</name>
    <dbReference type="NCBI Taxonomy" id="1982044"/>
    <lineage>
        <taxon>Bacteria</taxon>
        <taxon>Pseudomonadati</taxon>
        <taxon>Pseudomonadota</taxon>
        <taxon>Alphaproteobacteria</taxon>
        <taxon>Hyphomicrobiales</taxon>
        <taxon>Notoacmeibacteraceae</taxon>
        <taxon>Zhengella</taxon>
    </lineage>
</organism>
<dbReference type="OrthoDB" id="9807829at2"/>
<dbReference type="CDD" id="cd02869">
    <property type="entry name" value="PseudoU_synth_RluA_like"/>
    <property type="match status" value="1"/>
</dbReference>
<evidence type="ECO:0000256" key="7">
    <source>
        <dbReference type="ARBA" id="ARBA00042264"/>
    </source>
</evidence>
<dbReference type="SUPFAM" id="SSF55174">
    <property type="entry name" value="Alpha-L RNA-binding motif"/>
    <property type="match status" value="1"/>
</dbReference>
<evidence type="ECO:0000256" key="10">
    <source>
        <dbReference type="ARBA" id="ARBA00056072"/>
    </source>
</evidence>
<evidence type="ECO:0000256" key="6">
    <source>
        <dbReference type="ARBA" id="ARBA00040039"/>
    </source>
</evidence>
<dbReference type="Pfam" id="PF01479">
    <property type="entry name" value="S4"/>
    <property type="match status" value="1"/>
</dbReference>
<proteinExistence type="inferred from homology"/>
<dbReference type="EMBL" id="PDVP01000016">
    <property type="protein sequence ID" value="PHP65380.1"/>
    <property type="molecule type" value="Genomic_DNA"/>
</dbReference>
<dbReference type="EC" id="5.4.99.23" evidence="5"/>
<dbReference type="CDD" id="cd00165">
    <property type="entry name" value="S4"/>
    <property type="match status" value="1"/>
</dbReference>
<dbReference type="PROSITE" id="PS01129">
    <property type="entry name" value="PSI_RLU"/>
    <property type="match status" value="1"/>
</dbReference>
<dbReference type="SUPFAM" id="SSF55120">
    <property type="entry name" value="Pseudouridine synthase"/>
    <property type="match status" value="1"/>
</dbReference>
<keyword evidence="16" id="KW-1185">Reference proteome</keyword>
<dbReference type="PANTHER" id="PTHR21600:SF44">
    <property type="entry name" value="RIBOSOMAL LARGE SUBUNIT PSEUDOURIDINE SYNTHASE D"/>
    <property type="match status" value="1"/>
</dbReference>
<dbReference type="InterPro" id="IPR036986">
    <property type="entry name" value="S4_RNA-bd_sf"/>
</dbReference>
<dbReference type="PROSITE" id="PS50889">
    <property type="entry name" value="S4"/>
    <property type="match status" value="1"/>
</dbReference>
<evidence type="ECO:0000256" key="3">
    <source>
        <dbReference type="ARBA" id="ARBA00023235"/>
    </source>
</evidence>
<comment type="catalytic activity">
    <reaction evidence="4">
        <text>uridine(1911/1915/1917) in 23S rRNA = pseudouridine(1911/1915/1917) in 23S rRNA</text>
        <dbReference type="Rhea" id="RHEA:42524"/>
        <dbReference type="Rhea" id="RHEA-COMP:10097"/>
        <dbReference type="Rhea" id="RHEA-COMP:10098"/>
        <dbReference type="ChEBI" id="CHEBI:65314"/>
        <dbReference type="ChEBI" id="CHEBI:65315"/>
        <dbReference type="EC" id="5.4.99.23"/>
    </reaction>
</comment>
<feature type="region of interest" description="Disordered" evidence="13">
    <location>
        <begin position="53"/>
        <end position="73"/>
    </location>
</feature>
<dbReference type="InterPro" id="IPR006224">
    <property type="entry name" value="PsdUridine_synth_RluA-like_CS"/>
</dbReference>
<evidence type="ECO:0000256" key="12">
    <source>
        <dbReference type="PROSITE-ProRule" id="PRU00182"/>
    </source>
</evidence>
<dbReference type="InterPro" id="IPR006225">
    <property type="entry name" value="PsdUridine_synth_RluC/D"/>
</dbReference>
<evidence type="ECO:0000256" key="1">
    <source>
        <dbReference type="ARBA" id="ARBA00010876"/>
    </source>
</evidence>
<name>A0A2G1QIV2_9HYPH</name>
<protein>
    <recommendedName>
        <fullName evidence="6">Ribosomal large subunit pseudouridine synthase D</fullName>
        <ecNumber evidence="5">5.4.99.23</ecNumber>
    </recommendedName>
    <alternativeName>
        <fullName evidence="7">23S rRNA pseudouridine(1911/1915/1917) synthase</fullName>
    </alternativeName>
    <alternativeName>
        <fullName evidence="8">rRNA pseudouridylate synthase D</fullName>
    </alternativeName>
    <alternativeName>
        <fullName evidence="9">rRNA-uridine isomerase D</fullName>
    </alternativeName>
</protein>
<dbReference type="Gene3D" id="3.30.2350.10">
    <property type="entry name" value="Pseudouridine synthase"/>
    <property type="match status" value="1"/>
</dbReference>
<evidence type="ECO:0000256" key="5">
    <source>
        <dbReference type="ARBA" id="ARBA00038942"/>
    </source>
</evidence>
<dbReference type="PANTHER" id="PTHR21600">
    <property type="entry name" value="MITOCHONDRIAL RNA PSEUDOURIDINE SYNTHASE"/>
    <property type="match status" value="1"/>
</dbReference>
<evidence type="ECO:0000256" key="2">
    <source>
        <dbReference type="ARBA" id="ARBA00022884"/>
    </source>
</evidence>
<accession>A0A2G1QIV2</accession>
<dbReference type="InterPro" id="IPR006145">
    <property type="entry name" value="PsdUridine_synth_RsuA/RluA"/>
</dbReference>
<evidence type="ECO:0000256" key="8">
    <source>
        <dbReference type="ARBA" id="ARBA00042840"/>
    </source>
</evidence>
<dbReference type="GO" id="GO:0160140">
    <property type="term" value="F:23S rRNA pseudouridine(1911/1915/1917) synthase activity"/>
    <property type="evidence" value="ECO:0007669"/>
    <property type="project" value="UniProtKB-EC"/>
</dbReference>
<dbReference type="FunFam" id="3.30.2350.10:FF:000006">
    <property type="entry name" value="Pseudouridine synthase"/>
    <property type="match status" value="1"/>
</dbReference>
<sequence length="407" mass="43350">MAKKRIILRRTFSTAGSSGFSSSKASRGLGAFMSIRSPGNAGSDKRPVRAFSARTEPSGDCDTVADTDHGSPGKLLTAGPDAAGSRIDQWLAAELAPELSRARLQALVKGGSVSVNGRAVTEPKTKLAGGETIVVVLPEPEPAAPAAQAIALDILFEDDQLIVINKPAGLVVHPGAGNPDGTLVNALIHHCGDSLSGIGGVRRPGIVHRLDKDTSGVMVVAKTDQAHRALSEAFADHGRTGDLERAYWAIVWGMPERMTGTIDAPLGRSGKDRTRRAVVRETHPDARHAVTHFTTLERYGLRPDATAEAALVECRLETGRTHQIRVHMAHIGHPLIGDRDYGQAFSTKANRLPEDVAAIVRAFPRQALHAHLLAFRHPATGDLLRFEAPPPADMQALRDALRKLSGA</sequence>
<dbReference type="InterPro" id="IPR050188">
    <property type="entry name" value="RluA_PseudoU_synthase"/>
</dbReference>
<feature type="active site" evidence="11">
    <location>
        <position position="211"/>
    </location>
</feature>
<evidence type="ECO:0000256" key="13">
    <source>
        <dbReference type="SAM" id="MobiDB-lite"/>
    </source>
</evidence>
<comment type="caution">
    <text evidence="15">The sequence shown here is derived from an EMBL/GenBank/DDBJ whole genome shotgun (WGS) entry which is preliminary data.</text>
</comment>
<dbReference type="InterPro" id="IPR002942">
    <property type="entry name" value="S4_RNA-bd"/>
</dbReference>
<dbReference type="Gene3D" id="3.10.290.10">
    <property type="entry name" value="RNA-binding S4 domain"/>
    <property type="match status" value="1"/>
</dbReference>
<gene>
    <name evidence="15" type="ORF">CSC94_19870</name>
</gene>
<dbReference type="SMART" id="SM00363">
    <property type="entry name" value="S4"/>
    <property type="match status" value="1"/>
</dbReference>
<evidence type="ECO:0000313" key="15">
    <source>
        <dbReference type="EMBL" id="PHP65380.1"/>
    </source>
</evidence>
<evidence type="ECO:0000259" key="14">
    <source>
        <dbReference type="SMART" id="SM00363"/>
    </source>
</evidence>
<dbReference type="InterPro" id="IPR020103">
    <property type="entry name" value="PsdUridine_synth_cat_dom_sf"/>
</dbReference>
<evidence type="ECO:0000256" key="11">
    <source>
        <dbReference type="PIRSR" id="PIRSR606225-1"/>
    </source>
</evidence>
<evidence type="ECO:0000256" key="9">
    <source>
        <dbReference type="ARBA" id="ARBA00043148"/>
    </source>
</evidence>
<dbReference type="Proteomes" id="UP000221168">
    <property type="component" value="Unassembled WGS sequence"/>
</dbReference>
<dbReference type="AlphaFoldDB" id="A0A2G1QIV2"/>
<keyword evidence="3" id="KW-0413">Isomerase</keyword>